<keyword evidence="2" id="KW-1185">Reference proteome</keyword>
<sequence>MTRPRAAPHHPGPCRRWRASGVQFFARGQMDIGVRRGLRVNPLRDVRPRSRRSLIKHQARLGVRDALTE</sequence>
<dbReference type="EMBL" id="BGZK01001834">
    <property type="protein sequence ID" value="GBP87088.1"/>
    <property type="molecule type" value="Genomic_DNA"/>
</dbReference>
<gene>
    <name evidence="1" type="ORF">EVAR_99992_1</name>
</gene>
<comment type="caution">
    <text evidence="1">The sequence shown here is derived from an EMBL/GenBank/DDBJ whole genome shotgun (WGS) entry which is preliminary data.</text>
</comment>
<reference evidence="1 2" key="1">
    <citation type="journal article" date="2019" name="Commun. Biol.">
        <title>The bagworm genome reveals a unique fibroin gene that provides high tensile strength.</title>
        <authorList>
            <person name="Kono N."/>
            <person name="Nakamura H."/>
            <person name="Ohtoshi R."/>
            <person name="Tomita M."/>
            <person name="Numata K."/>
            <person name="Arakawa K."/>
        </authorList>
    </citation>
    <scope>NUCLEOTIDE SEQUENCE [LARGE SCALE GENOMIC DNA]</scope>
</reference>
<organism evidence="1 2">
    <name type="scientific">Eumeta variegata</name>
    <name type="common">Bagworm moth</name>
    <name type="synonym">Eumeta japonica</name>
    <dbReference type="NCBI Taxonomy" id="151549"/>
    <lineage>
        <taxon>Eukaryota</taxon>
        <taxon>Metazoa</taxon>
        <taxon>Ecdysozoa</taxon>
        <taxon>Arthropoda</taxon>
        <taxon>Hexapoda</taxon>
        <taxon>Insecta</taxon>
        <taxon>Pterygota</taxon>
        <taxon>Neoptera</taxon>
        <taxon>Endopterygota</taxon>
        <taxon>Lepidoptera</taxon>
        <taxon>Glossata</taxon>
        <taxon>Ditrysia</taxon>
        <taxon>Tineoidea</taxon>
        <taxon>Psychidae</taxon>
        <taxon>Oiketicinae</taxon>
        <taxon>Eumeta</taxon>
    </lineage>
</organism>
<evidence type="ECO:0000313" key="2">
    <source>
        <dbReference type="Proteomes" id="UP000299102"/>
    </source>
</evidence>
<dbReference type="Proteomes" id="UP000299102">
    <property type="component" value="Unassembled WGS sequence"/>
</dbReference>
<evidence type="ECO:0000313" key="1">
    <source>
        <dbReference type="EMBL" id="GBP87088.1"/>
    </source>
</evidence>
<name>A0A4C1ZH15_EUMVA</name>
<accession>A0A4C1ZH15</accession>
<protein>
    <submittedName>
        <fullName evidence="1">Uncharacterized protein</fullName>
    </submittedName>
</protein>
<dbReference type="AlphaFoldDB" id="A0A4C1ZH15"/>
<proteinExistence type="predicted"/>